<evidence type="ECO:0000313" key="3">
    <source>
        <dbReference type="Proteomes" id="UP001204798"/>
    </source>
</evidence>
<dbReference type="EMBL" id="JANUCP010000002">
    <property type="protein sequence ID" value="MCS3918734.1"/>
    <property type="molecule type" value="Genomic_DNA"/>
</dbReference>
<keyword evidence="3" id="KW-1185">Reference proteome</keyword>
<dbReference type="InterPro" id="IPR019267">
    <property type="entry name" value="CRISPR-assoc_Cas6_C"/>
</dbReference>
<comment type="caution">
    <text evidence="2">The sequence shown here is derived from an EMBL/GenBank/DDBJ whole genome shotgun (WGS) entry which is preliminary data.</text>
</comment>
<feature type="domain" description="CRISPR-associated protein Cas6 C-terminal" evidence="1">
    <location>
        <begin position="187"/>
        <end position="309"/>
    </location>
</feature>
<protein>
    <recommendedName>
        <fullName evidence="1">CRISPR-associated protein Cas6 C-terminal domain-containing protein</fullName>
    </recommendedName>
</protein>
<reference evidence="2 3" key="1">
    <citation type="submission" date="2022-08" db="EMBL/GenBank/DDBJ databases">
        <title>Bacterial and archaeal communities from various locations to study Microbial Dark Matter (Phase II).</title>
        <authorList>
            <person name="Stepanauskas R."/>
        </authorList>
    </citation>
    <scope>NUCLEOTIDE SEQUENCE [LARGE SCALE GENOMIC DNA]</scope>
    <source>
        <strain evidence="2 3">PD1</strain>
    </source>
</reference>
<evidence type="ECO:0000259" key="1">
    <source>
        <dbReference type="Pfam" id="PF10040"/>
    </source>
</evidence>
<dbReference type="RefSeq" id="WP_259094768.1">
    <property type="nucleotide sequence ID" value="NZ_CP130454.1"/>
</dbReference>
<dbReference type="Proteomes" id="UP001204798">
    <property type="component" value="Unassembled WGS sequence"/>
</dbReference>
<evidence type="ECO:0000313" key="2">
    <source>
        <dbReference type="EMBL" id="MCS3918734.1"/>
    </source>
</evidence>
<organism evidence="2 3">
    <name type="scientific">Candidatus Fervidibacter sacchari</name>
    <dbReference type="NCBI Taxonomy" id="1448929"/>
    <lineage>
        <taxon>Bacteria</taxon>
        <taxon>Candidatus Fervidibacterota</taxon>
        <taxon>Candidatus Fervidibacter</taxon>
    </lineage>
</organism>
<gene>
    <name evidence="2" type="ORF">M2350_001134</name>
</gene>
<proteinExistence type="predicted"/>
<dbReference type="Gene3D" id="3.30.70.1900">
    <property type="match status" value="1"/>
</dbReference>
<sequence>MLRFVRLRFEAEVTGEGTLPRFFGPTLRGALGLTFRKMVCVTHLDDCSPCILRFQCPYARFFEPFAPPDHPFSKRLVQMPRPFVLQVPPPSNSPVSFQVGDAFVFGMTIWHQVENLLPYIIVAVQRTLANGIGKGLRASLVRVVAESSEGEKEVFSAKEGIILTSLPSVSAEEVLAFPTEKVSQLIVRFVTPTRIDLSGKLQNPVTFSALVKGANERGRALFWAYEGTEPPWDGKALVEAAGKVEMTDSQQVWLDLRRFSRRQQEELKVGGVVGWAKFEGEDLSPFLPLLRLMEWVHVGKLGTMGLGQIAVEICDDSLP</sequence>
<dbReference type="Pfam" id="PF10040">
    <property type="entry name" value="CRISPR_Cas6"/>
    <property type="match status" value="1"/>
</dbReference>
<accession>A0ABT2ELC0</accession>
<name>A0ABT2ELC0_9BACT</name>